<dbReference type="InterPro" id="IPR036388">
    <property type="entry name" value="WH-like_DNA-bd_sf"/>
</dbReference>
<dbReference type="SMART" id="SM00895">
    <property type="entry name" value="FCD"/>
    <property type="match status" value="1"/>
</dbReference>
<dbReference type="Pfam" id="PF00392">
    <property type="entry name" value="GntR"/>
    <property type="match status" value="1"/>
</dbReference>
<dbReference type="Proteomes" id="UP000236743">
    <property type="component" value="Unassembled WGS sequence"/>
</dbReference>
<dbReference type="InterPro" id="IPR011711">
    <property type="entry name" value="GntR_C"/>
</dbReference>
<dbReference type="PROSITE" id="PS50949">
    <property type="entry name" value="HTH_GNTR"/>
    <property type="match status" value="1"/>
</dbReference>
<keyword evidence="6" id="KW-1185">Reference proteome</keyword>
<sequence>MFETKTPMKQVGKDNLSARIYAQMRGALMDGQFEPGERVTIAALAAQFGTSITPVRETIFRLVSEHALEMRAATAVHVPHLDPARLREVQLIRVELEGAAAERAAQKITAKQLAELTAIHDRFLKAAASDPAEASVRNRDFHFALLRVAELPILESIVENAWVLMGPFLRLFHVHIPKRQLSTEEHLHHDILEALRRGDAKAARQAIQDDIRWGNVLIDALEQQNEEKRLAAPRR</sequence>
<dbReference type="InterPro" id="IPR000524">
    <property type="entry name" value="Tscrpt_reg_HTH_GntR"/>
</dbReference>
<dbReference type="PANTHER" id="PTHR43537">
    <property type="entry name" value="TRANSCRIPTIONAL REGULATOR, GNTR FAMILY"/>
    <property type="match status" value="1"/>
</dbReference>
<dbReference type="InterPro" id="IPR008920">
    <property type="entry name" value="TF_FadR/GntR_C"/>
</dbReference>
<keyword evidence="3" id="KW-0804">Transcription</keyword>
<dbReference type="SUPFAM" id="SSF48008">
    <property type="entry name" value="GntR ligand-binding domain-like"/>
    <property type="match status" value="1"/>
</dbReference>
<accession>A0A1H5Z5S7</accession>
<dbReference type="EMBL" id="FNUY01000004">
    <property type="protein sequence ID" value="SEG31360.1"/>
    <property type="molecule type" value="Genomic_DNA"/>
</dbReference>
<dbReference type="Gene3D" id="1.20.120.530">
    <property type="entry name" value="GntR ligand-binding domain-like"/>
    <property type="match status" value="1"/>
</dbReference>
<dbReference type="Pfam" id="PF07729">
    <property type="entry name" value="FCD"/>
    <property type="match status" value="1"/>
</dbReference>
<feature type="domain" description="HTH gntR-type" evidence="4">
    <location>
        <begin position="14"/>
        <end position="81"/>
    </location>
</feature>
<evidence type="ECO:0000313" key="6">
    <source>
        <dbReference type="Proteomes" id="UP000236743"/>
    </source>
</evidence>
<keyword evidence="1" id="KW-0805">Transcription regulation</keyword>
<evidence type="ECO:0000256" key="1">
    <source>
        <dbReference type="ARBA" id="ARBA00023015"/>
    </source>
</evidence>
<dbReference type="AlphaFoldDB" id="A0A1H5Z5S7"/>
<organism evidence="5 6">
    <name type="scientific">Bosea lathyri</name>
    <dbReference type="NCBI Taxonomy" id="1036778"/>
    <lineage>
        <taxon>Bacteria</taxon>
        <taxon>Pseudomonadati</taxon>
        <taxon>Pseudomonadota</taxon>
        <taxon>Alphaproteobacteria</taxon>
        <taxon>Hyphomicrobiales</taxon>
        <taxon>Boseaceae</taxon>
        <taxon>Bosea</taxon>
    </lineage>
</organism>
<evidence type="ECO:0000256" key="2">
    <source>
        <dbReference type="ARBA" id="ARBA00023125"/>
    </source>
</evidence>
<evidence type="ECO:0000313" key="5">
    <source>
        <dbReference type="EMBL" id="SEG31360.1"/>
    </source>
</evidence>
<dbReference type="InterPro" id="IPR036390">
    <property type="entry name" value="WH_DNA-bd_sf"/>
</dbReference>
<dbReference type="PANTHER" id="PTHR43537:SF39">
    <property type="entry name" value="HTH-TYPE TRANSCRIPTIONAL REGULATOR MCBR"/>
    <property type="match status" value="1"/>
</dbReference>
<keyword evidence="2" id="KW-0238">DNA-binding</keyword>
<dbReference type="GO" id="GO:0003677">
    <property type="term" value="F:DNA binding"/>
    <property type="evidence" value="ECO:0007669"/>
    <property type="project" value="UniProtKB-KW"/>
</dbReference>
<dbReference type="GO" id="GO:0003700">
    <property type="term" value="F:DNA-binding transcription factor activity"/>
    <property type="evidence" value="ECO:0007669"/>
    <property type="project" value="InterPro"/>
</dbReference>
<dbReference type="SUPFAM" id="SSF46785">
    <property type="entry name" value="Winged helix' DNA-binding domain"/>
    <property type="match status" value="1"/>
</dbReference>
<dbReference type="Gene3D" id="1.10.10.10">
    <property type="entry name" value="Winged helix-like DNA-binding domain superfamily/Winged helix DNA-binding domain"/>
    <property type="match status" value="1"/>
</dbReference>
<reference evidence="5 6" key="1">
    <citation type="submission" date="2016-10" db="EMBL/GenBank/DDBJ databases">
        <authorList>
            <person name="de Groot N.N."/>
        </authorList>
    </citation>
    <scope>NUCLEOTIDE SEQUENCE [LARGE SCALE GENOMIC DNA]</scope>
    <source>
        <strain evidence="5 6">DSM 26656</strain>
    </source>
</reference>
<evidence type="ECO:0000259" key="4">
    <source>
        <dbReference type="PROSITE" id="PS50949"/>
    </source>
</evidence>
<dbReference type="SMART" id="SM00345">
    <property type="entry name" value="HTH_GNTR"/>
    <property type="match status" value="1"/>
</dbReference>
<gene>
    <name evidence="5" type="ORF">SAMN04488115_104256</name>
</gene>
<evidence type="ECO:0000256" key="3">
    <source>
        <dbReference type="ARBA" id="ARBA00023163"/>
    </source>
</evidence>
<dbReference type="RefSeq" id="WP_103872692.1">
    <property type="nucleotide sequence ID" value="NZ_FNUY01000004.1"/>
</dbReference>
<protein>
    <submittedName>
        <fullName evidence="5">Transcriptional regulator, GntR family</fullName>
    </submittedName>
</protein>
<dbReference type="OrthoDB" id="9815654at2"/>
<proteinExistence type="predicted"/>
<name>A0A1H5Z5S7_9HYPH</name>